<dbReference type="InterPro" id="IPR032183">
    <property type="entry name" value="PKD-like"/>
</dbReference>
<reference evidence="1" key="1">
    <citation type="submission" date="2019-03" db="EMBL/GenBank/DDBJ databases">
        <title>Single cell metagenomics reveals metabolic interactions within the superorganism composed of flagellate Streblomastix strix and complex community of Bacteroidetes bacteria on its surface.</title>
        <authorList>
            <person name="Treitli S.C."/>
            <person name="Kolisko M."/>
            <person name="Husnik F."/>
            <person name="Keeling P."/>
            <person name="Hampl V."/>
        </authorList>
    </citation>
    <scope>NUCLEOTIDE SEQUENCE</scope>
    <source>
        <strain evidence="1">STM</strain>
    </source>
</reference>
<proteinExistence type="predicted"/>
<accession>A0A5J4RTZ8</accession>
<gene>
    <name evidence="1" type="ORF">EZS27_014455</name>
</gene>
<evidence type="ECO:0008006" key="2">
    <source>
        <dbReference type="Google" id="ProtNLM"/>
    </source>
</evidence>
<protein>
    <recommendedName>
        <fullName evidence="2">Bacteroidetes PKD-like domain-containing protein</fullName>
    </recommendedName>
</protein>
<organism evidence="1">
    <name type="scientific">termite gut metagenome</name>
    <dbReference type="NCBI Taxonomy" id="433724"/>
    <lineage>
        <taxon>unclassified sequences</taxon>
        <taxon>metagenomes</taxon>
        <taxon>organismal metagenomes</taxon>
    </lineage>
</organism>
<comment type="caution">
    <text evidence="1">The sequence shown here is derived from an EMBL/GenBank/DDBJ whole genome shotgun (WGS) entry which is preliminary data.</text>
</comment>
<sequence>MKIKNTFVGLGALLLLINSSCVEDLGNYTYTDGESVIPVVISEIQDNIVVKKGERLEITPVLKNVSDESKYAYSWYVTPSVTGGVLPEKTVLGDTKNLDVVIRLELGGYFLSCEVRDVERDVYVRHQTLLTVNASDVTTGWYVLKDIDNETDFDYINNDGVIYPDVLLNLASPLNSRLKGTAIAMAYQSTRYYHQQTDADGKVTTLANQSALHILSSEDIKTFNAKDLVLFKNYRDEFYIAPEVCRPQYIKFANTDLFMLNDGQIYAIYGMMASVGKFGGSAPGSYTMHNDLIGGFYGGMIFDLKNHTFYFVNAYGPAITTFPDKKATEDSPALPLANMDYTLVNLLTANESVTTTGYAVMKSVSKDEYYLGTVAFSNGSACPITAFDAIPSGCEFPLAPVKLAPRTGNFVYFADGNKLSVYKNASGLADRESVLKEFPAGETISYLLNPDTNPNYLVVLTNSSSGWKMYFFTITGPGNPEFEPEATVTYQGTGSGRFIIYRRS</sequence>
<name>A0A5J4RTZ8_9ZZZZ</name>
<dbReference type="AlphaFoldDB" id="A0A5J4RTZ8"/>
<dbReference type="EMBL" id="SNRY01000697">
    <property type="protein sequence ID" value="KAA6337467.1"/>
    <property type="molecule type" value="Genomic_DNA"/>
</dbReference>
<dbReference type="Pfam" id="PF16407">
    <property type="entry name" value="PKD_2"/>
    <property type="match status" value="1"/>
</dbReference>
<evidence type="ECO:0000313" key="1">
    <source>
        <dbReference type="EMBL" id="KAA6337467.1"/>
    </source>
</evidence>